<gene>
    <name evidence="1" type="ORF">MCOR_53107</name>
</gene>
<dbReference type="Proteomes" id="UP000507470">
    <property type="component" value="Unassembled WGS sequence"/>
</dbReference>
<evidence type="ECO:0000313" key="2">
    <source>
        <dbReference type="Proteomes" id="UP000507470"/>
    </source>
</evidence>
<protein>
    <submittedName>
        <fullName evidence="1">Uncharacterized protein</fullName>
    </submittedName>
</protein>
<sequence>MKKRRPRLQVMTPEIRKALNEKRKAYYEWKHNDQPNDPVTFLDTVPTKITWKKCMTNKIKTYWHKKILDEKQFSSLQHLSPIYKFGHCHQLVCITTPNPKLTHKLPPRVKIATGEYIPQSHRAKYNSNVVEPTCQMYQKGDETQSHFLLTCKVNEIVRKPMVEKIISTSGRIFPKDYTVNTIELLKLICDPYKYGINYNNRDILDNISKALEPQCRKLIHILHTTRYRLLSYNDGKQ</sequence>
<keyword evidence="2" id="KW-1185">Reference proteome</keyword>
<accession>A0A6J8EJV1</accession>
<name>A0A6J8EJV1_MYTCO</name>
<evidence type="ECO:0000313" key="1">
    <source>
        <dbReference type="EMBL" id="CAC5420929.1"/>
    </source>
</evidence>
<proteinExistence type="predicted"/>
<dbReference type="EMBL" id="CACVKT020009197">
    <property type="protein sequence ID" value="CAC5420929.1"/>
    <property type="molecule type" value="Genomic_DNA"/>
</dbReference>
<dbReference type="AlphaFoldDB" id="A0A6J8EJV1"/>
<reference evidence="1 2" key="1">
    <citation type="submission" date="2020-06" db="EMBL/GenBank/DDBJ databases">
        <authorList>
            <person name="Li R."/>
            <person name="Bekaert M."/>
        </authorList>
    </citation>
    <scope>NUCLEOTIDE SEQUENCE [LARGE SCALE GENOMIC DNA]</scope>
    <source>
        <strain evidence="2">wild</strain>
    </source>
</reference>
<organism evidence="1 2">
    <name type="scientific">Mytilus coruscus</name>
    <name type="common">Sea mussel</name>
    <dbReference type="NCBI Taxonomy" id="42192"/>
    <lineage>
        <taxon>Eukaryota</taxon>
        <taxon>Metazoa</taxon>
        <taxon>Spiralia</taxon>
        <taxon>Lophotrochozoa</taxon>
        <taxon>Mollusca</taxon>
        <taxon>Bivalvia</taxon>
        <taxon>Autobranchia</taxon>
        <taxon>Pteriomorphia</taxon>
        <taxon>Mytilida</taxon>
        <taxon>Mytiloidea</taxon>
        <taxon>Mytilidae</taxon>
        <taxon>Mytilinae</taxon>
        <taxon>Mytilus</taxon>
    </lineage>
</organism>
<dbReference type="OrthoDB" id="10387697at2759"/>